<comment type="caution">
    <text evidence="4">The sequence shown here is derived from an EMBL/GenBank/DDBJ whole genome shotgun (WGS) entry which is preliminary data.</text>
</comment>
<dbReference type="EMBL" id="MU007127">
    <property type="protein sequence ID" value="KAF2418503.1"/>
    <property type="molecule type" value="Genomic_DNA"/>
</dbReference>
<dbReference type="Proteomes" id="UP000800235">
    <property type="component" value="Unassembled WGS sequence"/>
</dbReference>
<dbReference type="GO" id="GO:0005634">
    <property type="term" value="C:nucleus"/>
    <property type="evidence" value="ECO:0007669"/>
    <property type="project" value="TreeGrafter"/>
</dbReference>
<accession>A0A9P4NF49</accession>
<dbReference type="OrthoDB" id="300709at2759"/>
<dbReference type="PANTHER" id="PTHR42748:SF14">
    <property type="entry name" value="SNOAL-LIKE DOMAIN-CONTAINING PROTEIN"/>
    <property type="match status" value="1"/>
</dbReference>
<evidence type="ECO:0000256" key="2">
    <source>
        <dbReference type="ARBA" id="ARBA00022857"/>
    </source>
</evidence>
<protein>
    <submittedName>
        <fullName evidence="4">NAD(P)-binding protein</fullName>
    </submittedName>
</protein>
<dbReference type="PANTHER" id="PTHR42748">
    <property type="entry name" value="NITROGEN METABOLITE REPRESSION PROTEIN NMRA FAMILY MEMBER"/>
    <property type="match status" value="1"/>
</dbReference>
<organism evidence="4 5">
    <name type="scientific">Tothia fuscella</name>
    <dbReference type="NCBI Taxonomy" id="1048955"/>
    <lineage>
        <taxon>Eukaryota</taxon>
        <taxon>Fungi</taxon>
        <taxon>Dikarya</taxon>
        <taxon>Ascomycota</taxon>
        <taxon>Pezizomycotina</taxon>
        <taxon>Dothideomycetes</taxon>
        <taxon>Pleosporomycetidae</taxon>
        <taxon>Venturiales</taxon>
        <taxon>Cylindrosympodiaceae</taxon>
        <taxon>Tothia</taxon>
    </lineage>
</organism>
<dbReference type="InterPro" id="IPR008030">
    <property type="entry name" value="NmrA-like"/>
</dbReference>
<dbReference type="Gene3D" id="3.40.50.720">
    <property type="entry name" value="NAD(P)-binding Rossmann-like Domain"/>
    <property type="match status" value="1"/>
</dbReference>
<dbReference type="AlphaFoldDB" id="A0A9P4NF49"/>
<reference evidence="4" key="1">
    <citation type="journal article" date="2020" name="Stud. Mycol.">
        <title>101 Dothideomycetes genomes: a test case for predicting lifestyles and emergence of pathogens.</title>
        <authorList>
            <person name="Haridas S."/>
            <person name="Albert R."/>
            <person name="Binder M."/>
            <person name="Bloem J."/>
            <person name="Labutti K."/>
            <person name="Salamov A."/>
            <person name="Andreopoulos B."/>
            <person name="Baker S."/>
            <person name="Barry K."/>
            <person name="Bills G."/>
            <person name="Bluhm B."/>
            <person name="Cannon C."/>
            <person name="Castanera R."/>
            <person name="Culley D."/>
            <person name="Daum C."/>
            <person name="Ezra D."/>
            <person name="Gonzalez J."/>
            <person name="Henrissat B."/>
            <person name="Kuo A."/>
            <person name="Liang C."/>
            <person name="Lipzen A."/>
            <person name="Lutzoni F."/>
            <person name="Magnuson J."/>
            <person name="Mondo S."/>
            <person name="Nolan M."/>
            <person name="Ohm R."/>
            <person name="Pangilinan J."/>
            <person name="Park H.-J."/>
            <person name="Ramirez L."/>
            <person name="Alfaro M."/>
            <person name="Sun H."/>
            <person name="Tritt A."/>
            <person name="Yoshinaga Y."/>
            <person name="Zwiers L.-H."/>
            <person name="Turgeon B."/>
            <person name="Goodwin S."/>
            <person name="Spatafora J."/>
            <person name="Crous P."/>
            <person name="Grigoriev I."/>
        </authorList>
    </citation>
    <scope>NUCLEOTIDE SEQUENCE</scope>
    <source>
        <strain evidence="4">CBS 130266</strain>
    </source>
</reference>
<evidence type="ECO:0000259" key="3">
    <source>
        <dbReference type="Pfam" id="PF05368"/>
    </source>
</evidence>
<evidence type="ECO:0000313" key="4">
    <source>
        <dbReference type="EMBL" id="KAF2418503.1"/>
    </source>
</evidence>
<comment type="similarity">
    <text evidence="1">Belongs to the NmrA-type oxidoreductase family.</text>
</comment>
<feature type="domain" description="NmrA-like" evidence="3">
    <location>
        <begin position="3"/>
        <end position="250"/>
    </location>
</feature>
<dbReference type="InterPro" id="IPR051164">
    <property type="entry name" value="NmrA-like_oxidored"/>
</dbReference>
<gene>
    <name evidence="4" type="ORF">EJ08DRAFT_599453</name>
</gene>
<keyword evidence="2" id="KW-0521">NADP</keyword>
<evidence type="ECO:0000313" key="5">
    <source>
        <dbReference type="Proteomes" id="UP000800235"/>
    </source>
</evidence>
<dbReference type="SUPFAM" id="SSF51735">
    <property type="entry name" value="NAD(P)-binding Rossmann-fold domains"/>
    <property type="match status" value="1"/>
</dbReference>
<dbReference type="Pfam" id="PF05368">
    <property type="entry name" value="NmrA"/>
    <property type="match status" value="1"/>
</dbReference>
<keyword evidence="5" id="KW-1185">Reference proteome</keyword>
<evidence type="ECO:0000256" key="1">
    <source>
        <dbReference type="ARBA" id="ARBA00006328"/>
    </source>
</evidence>
<sequence length="343" mass="38453">MSKPLVLVIGGTGGQGVPIVQELARDGFNVRVLTRNQESDNSKKLATLQNVSLIAGAPDDDSALKKAFKDVDYAFVNLNSWALGIKNEIFWGIRIFEIAVQSGVEHYIWSSLDNYFLETRYDDALRVGHYYGKGHVQQWMSALPHSPMRWSVITTSPYIEQLWNLQLPTKLESGEYEFKLPLDDGAIPYTCLDDMGYYGRWILENPSKSAGLNLKVAVEHVTLPQLASTFTEVTGNPAKATNITIDEWFDVIGGGGARDHLISSTTPGSKGDDATLLTVYQNFSRWWGLYQRSGGNKGLLRRDYALLDEIHPQRTKSLKQWMERVGYDGQTRQNPVITSAFNL</sequence>
<name>A0A9P4NF49_9PEZI</name>
<dbReference type="Gene3D" id="3.90.25.10">
    <property type="entry name" value="UDP-galactose 4-epimerase, domain 1"/>
    <property type="match status" value="1"/>
</dbReference>
<proteinExistence type="inferred from homology"/>
<dbReference type="InterPro" id="IPR036291">
    <property type="entry name" value="NAD(P)-bd_dom_sf"/>
</dbReference>